<keyword evidence="2" id="KW-1133">Transmembrane helix</keyword>
<feature type="domain" description="Glycosyl transferase CAP10" evidence="3">
    <location>
        <begin position="190"/>
        <end position="395"/>
    </location>
</feature>
<protein>
    <recommendedName>
        <fullName evidence="3">Glycosyl transferase CAP10 domain-containing protein</fullName>
    </recommendedName>
</protein>
<reference evidence="4" key="2">
    <citation type="submission" date="2021-03" db="UniProtKB">
        <authorList>
            <consortium name="EnsemblPlants"/>
        </authorList>
    </citation>
    <scope>IDENTIFICATION</scope>
</reference>
<evidence type="ECO:0000313" key="5">
    <source>
        <dbReference type="Proteomes" id="UP000596660"/>
    </source>
</evidence>
<dbReference type="Proteomes" id="UP000596660">
    <property type="component" value="Unplaced"/>
</dbReference>
<keyword evidence="2" id="KW-0472">Membrane</keyword>
<dbReference type="PANTHER" id="PTHR12203">
    <property type="entry name" value="KDEL LYS-ASP-GLU-LEU CONTAINING - RELATED"/>
    <property type="match status" value="1"/>
</dbReference>
<sequence length="468" mass="53894">MAVGKIDMAWFTVNKKKILFYFYIFLFLGCILLVRRFDHTVPSIKITNYSKSPDSSNKNIPTSVGNTPKNAIHSSKATTEYPIICPTTSTNQTCLKTNYPTTIEVNEANIISSSIDSCPNYFRWIHEDLRPWVSKGITKESLEAGKNVASFRLIILEGRVFLQRYKRIYETRDMFTIWGILQLLRLYPGKLPDLDLMFESGDKPVIKKSDYHEAAANYTSPVPPMFHYFGDDQHFDIPFPDWSFWGWQEKNIKPWGTQLNDIIEGNQKVKWVNRVPYAYWKGNSLTGNRRDLLRCNSTRASKAQIYDQSSPEEVNHGFKQSNMAAQCTHRYKIYMEGKAWSTSGKYIQACDSMLLLAQEIAKGGSKFITEELNMKYIYDYMFHLLNEYGKLMKYKPTIPPNAVEVCTETMACKTSLKDKEWKLNSLVKAPSQTSPCSIPPAYDPHHLQTFLKTKEEILRDVEGLSRVG</sequence>
<dbReference type="PROSITE" id="PS51257">
    <property type="entry name" value="PROKAR_LIPOPROTEIN"/>
    <property type="match status" value="1"/>
</dbReference>
<evidence type="ECO:0000313" key="4">
    <source>
        <dbReference type="EnsemblPlants" id="AUR62033310-RA:cds"/>
    </source>
</evidence>
<dbReference type="EnsemblPlants" id="AUR62033310-RA">
    <property type="protein sequence ID" value="AUR62033310-RA:cds"/>
    <property type="gene ID" value="AUR62033310"/>
</dbReference>
<dbReference type="PANTHER" id="PTHR12203:SF108">
    <property type="entry name" value="O-GLUCOSYLTRANSFERASE RUMI HOMOLOG"/>
    <property type="match status" value="1"/>
</dbReference>
<name>A0A803MPV9_CHEQI</name>
<evidence type="ECO:0000256" key="2">
    <source>
        <dbReference type="SAM" id="Phobius"/>
    </source>
</evidence>
<dbReference type="InterPro" id="IPR051091">
    <property type="entry name" value="O-Glucosyltr/Glycosyltrsf_90"/>
</dbReference>
<feature type="region of interest" description="Disordered" evidence="1">
    <location>
        <begin position="50"/>
        <end position="71"/>
    </location>
</feature>
<accession>A0A803MPV9</accession>
<keyword evidence="5" id="KW-1185">Reference proteome</keyword>
<keyword evidence="2" id="KW-0812">Transmembrane</keyword>
<dbReference type="AlphaFoldDB" id="A0A803MPV9"/>
<dbReference type="OMA" id="VENWGNV"/>
<dbReference type="InterPro" id="IPR006598">
    <property type="entry name" value="CAP10"/>
</dbReference>
<evidence type="ECO:0000256" key="1">
    <source>
        <dbReference type="SAM" id="MobiDB-lite"/>
    </source>
</evidence>
<organism evidence="4 5">
    <name type="scientific">Chenopodium quinoa</name>
    <name type="common">Quinoa</name>
    <dbReference type="NCBI Taxonomy" id="63459"/>
    <lineage>
        <taxon>Eukaryota</taxon>
        <taxon>Viridiplantae</taxon>
        <taxon>Streptophyta</taxon>
        <taxon>Embryophyta</taxon>
        <taxon>Tracheophyta</taxon>
        <taxon>Spermatophyta</taxon>
        <taxon>Magnoliopsida</taxon>
        <taxon>eudicotyledons</taxon>
        <taxon>Gunneridae</taxon>
        <taxon>Pentapetalae</taxon>
        <taxon>Caryophyllales</taxon>
        <taxon>Chenopodiaceae</taxon>
        <taxon>Chenopodioideae</taxon>
        <taxon>Atripliceae</taxon>
        <taxon>Chenopodium</taxon>
    </lineage>
</organism>
<dbReference type="SMART" id="SM00672">
    <property type="entry name" value="CAP10"/>
    <property type="match status" value="1"/>
</dbReference>
<evidence type="ECO:0000259" key="3">
    <source>
        <dbReference type="SMART" id="SM00672"/>
    </source>
</evidence>
<feature type="transmembrane region" description="Helical" evidence="2">
    <location>
        <begin position="18"/>
        <end position="37"/>
    </location>
</feature>
<reference evidence="4" key="1">
    <citation type="journal article" date="2017" name="Nature">
        <title>The genome of Chenopodium quinoa.</title>
        <authorList>
            <person name="Jarvis D.E."/>
            <person name="Ho Y.S."/>
            <person name="Lightfoot D.J."/>
            <person name="Schmoeckel S.M."/>
            <person name="Li B."/>
            <person name="Borm T.J.A."/>
            <person name="Ohyanagi H."/>
            <person name="Mineta K."/>
            <person name="Michell C.T."/>
            <person name="Saber N."/>
            <person name="Kharbatia N.M."/>
            <person name="Rupper R.R."/>
            <person name="Sharp A.R."/>
            <person name="Dally N."/>
            <person name="Boughton B.A."/>
            <person name="Woo Y.H."/>
            <person name="Gao G."/>
            <person name="Schijlen E.G.W.M."/>
            <person name="Guo X."/>
            <person name="Momin A.A."/>
            <person name="Negrao S."/>
            <person name="Al-Babili S."/>
            <person name="Gehring C."/>
            <person name="Roessner U."/>
            <person name="Jung C."/>
            <person name="Murphy K."/>
            <person name="Arold S.T."/>
            <person name="Gojobori T."/>
            <person name="van der Linden C.G."/>
            <person name="van Loo E.N."/>
            <person name="Jellen E.N."/>
            <person name="Maughan P.J."/>
            <person name="Tester M."/>
        </authorList>
    </citation>
    <scope>NUCLEOTIDE SEQUENCE [LARGE SCALE GENOMIC DNA]</scope>
    <source>
        <strain evidence="4">cv. PI 614886</strain>
    </source>
</reference>
<proteinExistence type="predicted"/>
<dbReference type="Gramene" id="AUR62033310-RA">
    <property type="protein sequence ID" value="AUR62033310-RA:cds"/>
    <property type="gene ID" value="AUR62033310"/>
</dbReference>
<dbReference type="Pfam" id="PF05686">
    <property type="entry name" value="Glyco_transf_90"/>
    <property type="match status" value="2"/>
</dbReference>